<dbReference type="Gene3D" id="2.60.120.620">
    <property type="entry name" value="q2cbj1_9rhob like domain"/>
    <property type="match status" value="1"/>
</dbReference>
<dbReference type="SMART" id="SM00702">
    <property type="entry name" value="P4Hc"/>
    <property type="match status" value="1"/>
</dbReference>
<protein>
    <submittedName>
        <fullName evidence="9">Prolyl 3-hydroxylase 1</fullName>
    </submittedName>
</protein>
<reference evidence="9" key="1">
    <citation type="submission" date="2025-08" db="UniProtKB">
        <authorList>
            <consortium name="Ensembl"/>
        </authorList>
    </citation>
    <scope>IDENTIFICATION</scope>
</reference>
<accession>A0A3B3QYU3</accession>
<dbReference type="GO" id="GO:0005506">
    <property type="term" value="F:iron ion binding"/>
    <property type="evidence" value="ECO:0007669"/>
    <property type="project" value="InterPro"/>
</dbReference>
<sequence>MCLDVFSTVYALVFILCLNAKKKPKYVWGFFVFFLAFKHKMNRIKQEEHFILNEFLQGKKFYSLDEFSLAIEHFETAVEEYFAADLECRALCEGIYDYDGYNYLEYSADLFQSMTDHYMQILNCKQNCAIELAILPGTEKPLEDFLPGHFNYLQFSYFNSNYEKAIECAKTYLLFHPEEEVMNQNVAYYSAVLGEEQAMGISAREKELLYFGYEVFGIAFVDPVGKKKIQFYILILNMCGFVLTGGSVLFDDIVVAMTSRSLNGSQRVVLDGVITDDECWELHRLSNVPALKGDGYRGKPSPHSPSEMFQGVTVLKAAKMGQEGKVPLKSAQLYFNLSEKVRKVVESYFRLETPLYFSYTHLVCRSAFDDKQEGREDLSHPIHVDNCQLISELNDCVKEPPTTVLVRPRCGRVVGFGAGKENPHGVTAVTKGQRCAVALWFTLDPRHNEKVPAFF</sequence>
<comment type="similarity">
    <text evidence="2">Belongs to the leprecan family.</text>
</comment>
<dbReference type="GO" id="GO:0005783">
    <property type="term" value="C:endoplasmic reticulum"/>
    <property type="evidence" value="ECO:0007669"/>
    <property type="project" value="TreeGrafter"/>
</dbReference>
<evidence type="ECO:0000313" key="9">
    <source>
        <dbReference type="Ensembl" id="ENSPKIP00000010815.1"/>
    </source>
</evidence>
<reference evidence="9" key="2">
    <citation type="submission" date="2025-09" db="UniProtKB">
        <authorList>
            <consortium name="Ensembl"/>
        </authorList>
    </citation>
    <scope>IDENTIFICATION</scope>
</reference>
<dbReference type="Proteomes" id="UP000261540">
    <property type="component" value="Unplaced"/>
</dbReference>
<dbReference type="InterPro" id="IPR006620">
    <property type="entry name" value="Pro_4_hyd_alph"/>
</dbReference>
<keyword evidence="6" id="KW-0560">Oxidoreductase</keyword>
<evidence type="ECO:0000313" key="10">
    <source>
        <dbReference type="Proteomes" id="UP000261540"/>
    </source>
</evidence>
<dbReference type="Gene3D" id="1.25.40.10">
    <property type="entry name" value="Tetratricopeptide repeat domain"/>
    <property type="match status" value="1"/>
</dbReference>
<keyword evidence="4" id="KW-0847">Vitamin C</keyword>
<dbReference type="Ensembl" id="ENSPKIT00000034953.1">
    <property type="protein sequence ID" value="ENSPKIP00000010815.1"/>
    <property type="gene ID" value="ENSPKIG00000025379.1"/>
</dbReference>
<organism evidence="9 10">
    <name type="scientific">Paramormyrops kingsleyae</name>
    <dbReference type="NCBI Taxonomy" id="1676925"/>
    <lineage>
        <taxon>Eukaryota</taxon>
        <taxon>Metazoa</taxon>
        <taxon>Chordata</taxon>
        <taxon>Craniata</taxon>
        <taxon>Vertebrata</taxon>
        <taxon>Euteleostomi</taxon>
        <taxon>Actinopterygii</taxon>
        <taxon>Neopterygii</taxon>
        <taxon>Teleostei</taxon>
        <taxon>Osteoglossocephala</taxon>
        <taxon>Osteoglossomorpha</taxon>
        <taxon>Osteoglossiformes</taxon>
        <taxon>Mormyridae</taxon>
        <taxon>Paramormyrops</taxon>
    </lineage>
</organism>
<dbReference type="InterPro" id="IPR011990">
    <property type="entry name" value="TPR-like_helical_dom_sf"/>
</dbReference>
<evidence type="ECO:0000256" key="4">
    <source>
        <dbReference type="ARBA" id="ARBA00022896"/>
    </source>
</evidence>
<evidence type="ECO:0000256" key="3">
    <source>
        <dbReference type="ARBA" id="ARBA00022729"/>
    </source>
</evidence>
<dbReference type="STRING" id="1676925.ENSPKIP00000010815"/>
<evidence type="ECO:0000256" key="1">
    <source>
        <dbReference type="ARBA" id="ARBA00001961"/>
    </source>
</evidence>
<dbReference type="PANTHER" id="PTHR14049">
    <property type="entry name" value="LEPRECAN 1"/>
    <property type="match status" value="1"/>
</dbReference>
<dbReference type="InterPro" id="IPR056585">
    <property type="entry name" value="Leprecan_dom"/>
</dbReference>
<evidence type="ECO:0000259" key="8">
    <source>
        <dbReference type="SMART" id="SM00702"/>
    </source>
</evidence>
<dbReference type="AlphaFoldDB" id="A0A3B3QYU3"/>
<keyword evidence="5" id="KW-0223">Dioxygenase</keyword>
<evidence type="ECO:0000256" key="7">
    <source>
        <dbReference type="ARBA" id="ARBA00023180"/>
    </source>
</evidence>
<comment type="cofactor">
    <cofactor evidence="1">
        <name>L-ascorbate</name>
        <dbReference type="ChEBI" id="CHEBI:38290"/>
    </cofactor>
</comment>
<dbReference type="GO" id="GO:0019797">
    <property type="term" value="F:procollagen-proline 3-dioxygenase activity"/>
    <property type="evidence" value="ECO:0007669"/>
    <property type="project" value="TreeGrafter"/>
</dbReference>
<evidence type="ECO:0000256" key="6">
    <source>
        <dbReference type="ARBA" id="ARBA00023002"/>
    </source>
</evidence>
<proteinExistence type="inferred from homology"/>
<evidence type="ECO:0000256" key="2">
    <source>
        <dbReference type="ARBA" id="ARBA00006487"/>
    </source>
</evidence>
<dbReference type="GeneTree" id="ENSGT00940000158725"/>
<dbReference type="GO" id="GO:0032963">
    <property type="term" value="P:collagen metabolic process"/>
    <property type="evidence" value="ECO:0007669"/>
    <property type="project" value="InterPro"/>
</dbReference>
<keyword evidence="7" id="KW-0325">Glycoprotein</keyword>
<dbReference type="PANTHER" id="PTHR14049:SF5">
    <property type="entry name" value="PROLYL 3-HYDROXYLASE 1"/>
    <property type="match status" value="1"/>
</dbReference>
<keyword evidence="3" id="KW-0732">Signal</keyword>
<feature type="domain" description="Prolyl 4-hydroxylase alpha subunit" evidence="8">
    <location>
        <begin position="265"/>
        <end position="442"/>
    </location>
</feature>
<dbReference type="GO" id="GO:0031418">
    <property type="term" value="F:L-ascorbic acid binding"/>
    <property type="evidence" value="ECO:0007669"/>
    <property type="project" value="UniProtKB-KW"/>
</dbReference>
<name>A0A3B3QYU3_9TELE</name>
<dbReference type="InterPro" id="IPR039575">
    <property type="entry name" value="P3H"/>
</dbReference>
<evidence type="ECO:0000256" key="5">
    <source>
        <dbReference type="ARBA" id="ARBA00022964"/>
    </source>
</evidence>
<dbReference type="Pfam" id="PF23557">
    <property type="entry name" value="TPR_leprecan"/>
    <property type="match status" value="1"/>
</dbReference>
<keyword evidence="10" id="KW-1185">Reference proteome</keyword>